<evidence type="ECO:0000256" key="3">
    <source>
        <dbReference type="ARBA" id="ARBA00022741"/>
    </source>
</evidence>
<evidence type="ECO:0000313" key="7">
    <source>
        <dbReference type="Proteomes" id="UP000062160"/>
    </source>
</evidence>
<dbReference type="Proteomes" id="UP000062160">
    <property type="component" value="Unassembled WGS sequence"/>
</dbReference>
<keyword evidence="4 6" id="KW-0067">ATP-binding</keyword>
<dbReference type="Gene3D" id="3.40.50.300">
    <property type="entry name" value="P-loop containing nucleotide triphosphate hydrolases"/>
    <property type="match status" value="1"/>
</dbReference>
<sequence>MIELSNVTKKYGNKIAISNISFFVKNGEILGLLGPNGAGKSTTMRIITGYLAPTSGIVKVAGFDMAKQPVLAKRHIGYLPENPPIYKDMTVYEYLNFAGELKGLKGKEKARRVSKVIEEVGIGDVKNRLIGRLSRGYKQRTGLAQALVSDPDVLILDEPTVGLDPQQITEIRQLIKSLSGKRTVILSSHILPEVSSLCHRVAIINKGNLIAENTPQNLGKSLMGHHKVVIQARGSNDKILEILSNLSGIESVEVSKVLNDNLCEYTIESEMDKDVREQLFYAMANNNFPILEMRSYVMSLEDIFLQLVTEEPVISAKPQWEAGKTK</sequence>
<evidence type="ECO:0000313" key="6">
    <source>
        <dbReference type="EMBL" id="GAQ25800.1"/>
    </source>
</evidence>
<protein>
    <submittedName>
        <fullName evidence="6">ABC-2 type transport system ATP-binding protein</fullName>
    </submittedName>
</protein>
<dbReference type="PROSITE" id="PS50893">
    <property type="entry name" value="ABC_TRANSPORTER_2"/>
    <property type="match status" value="1"/>
</dbReference>
<dbReference type="AlphaFoldDB" id="A0A0U9I5F0"/>
<keyword evidence="3" id="KW-0547">Nucleotide-binding</keyword>
<dbReference type="GO" id="GO:0005524">
    <property type="term" value="F:ATP binding"/>
    <property type="evidence" value="ECO:0007669"/>
    <property type="project" value="UniProtKB-KW"/>
</dbReference>
<proteinExistence type="inferred from homology"/>
<keyword evidence="7" id="KW-1185">Reference proteome</keyword>
<dbReference type="EMBL" id="DF977003">
    <property type="protein sequence ID" value="GAQ25800.1"/>
    <property type="molecule type" value="Genomic_DNA"/>
</dbReference>
<dbReference type="GO" id="GO:0016887">
    <property type="term" value="F:ATP hydrolysis activity"/>
    <property type="evidence" value="ECO:0007669"/>
    <property type="project" value="InterPro"/>
</dbReference>
<dbReference type="RefSeq" id="WP_059033349.1">
    <property type="nucleotide sequence ID" value="NZ_DF977003.1"/>
</dbReference>
<dbReference type="CDD" id="cd03230">
    <property type="entry name" value="ABC_DR_subfamily_A"/>
    <property type="match status" value="1"/>
</dbReference>
<keyword evidence="2" id="KW-0813">Transport</keyword>
<evidence type="ECO:0000256" key="1">
    <source>
        <dbReference type="ARBA" id="ARBA00005417"/>
    </source>
</evidence>
<dbReference type="InterPro" id="IPR027417">
    <property type="entry name" value="P-loop_NTPase"/>
</dbReference>
<dbReference type="InterPro" id="IPR003439">
    <property type="entry name" value="ABC_transporter-like_ATP-bd"/>
</dbReference>
<dbReference type="PANTHER" id="PTHR43335">
    <property type="entry name" value="ABC TRANSPORTER, ATP-BINDING PROTEIN"/>
    <property type="match status" value="1"/>
</dbReference>
<feature type="domain" description="ABC transporter" evidence="5">
    <location>
        <begin position="2"/>
        <end position="231"/>
    </location>
</feature>
<accession>A0A0U9I5F0</accession>
<dbReference type="STRING" id="224999.GCA_001485475_01836"/>
<dbReference type="SMART" id="SM00382">
    <property type="entry name" value="AAA"/>
    <property type="match status" value="1"/>
</dbReference>
<dbReference type="PANTHER" id="PTHR43335:SF4">
    <property type="entry name" value="ABC TRANSPORTER, ATP-BINDING PROTEIN"/>
    <property type="match status" value="1"/>
</dbReference>
<evidence type="ECO:0000259" key="5">
    <source>
        <dbReference type="PROSITE" id="PS50893"/>
    </source>
</evidence>
<name>A0A0U9I5F0_9FIRM</name>
<evidence type="ECO:0000256" key="4">
    <source>
        <dbReference type="ARBA" id="ARBA00022840"/>
    </source>
</evidence>
<evidence type="ECO:0000256" key="2">
    <source>
        <dbReference type="ARBA" id="ARBA00022448"/>
    </source>
</evidence>
<reference evidence="6" key="1">
    <citation type="journal article" date="2016" name="Genome Announc.">
        <title>Draft Genome Sequence of the Syntrophic Lactate-Degrading Bacterium Tepidanaerobacter syntrophicus JLT.</title>
        <authorList>
            <person name="Matsuura N."/>
            <person name="Ohashi A."/>
            <person name="Tourlousse D.M."/>
            <person name="Sekiguchi Y."/>
        </authorList>
    </citation>
    <scope>NUCLEOTIDE SEQUENCE [LARGE SCALE GENOMIC DNA]</scope>
    <source>
        <strain evidence="6">JL</strain>
    </source>
</reference>
<dbReference type="Pfam" id="PF00005">
    <property type="entry name" value="ABC_tran"/>
    <property type="match status" value="1"/>
</dbReference>
<gene>
    <name evidence="6" type="ORF">TSYNT_947</name>
</gene>
<dbReference type="SUPFAM" id="SSF52540">
    <property type="entry name" value="P-loop containing nucleoside triphosphate hydrolases"/>
    <property type="match status" value="1"/>
</dbReference>
<dbReference type="OrthoDB" id="9775135at2"/>
<organism evidence="6">
    <name type="scientific">Tepidanaerobacter syntrophicus</name>
    <dbReference type="NCBI Taxonomy" id="224999"/>
    <lineage>
        <taxon>Bacteria</taxon>
        <taxon>Bacillati</taxon>
        <taxon>Bacillota</taxon>
        <taxon>Clostridia</taxon>
        <taxon>Thermosediminibacterales</taxon>
        <taxon>Tepidanaerobacteraceae</taxon>
        <taxon>Tepidanaerobacter</taxon>
    </lineage>
</organism>
<comment type="similarity">
    <text evidence="1">Belongs to the ABC transporter superfamily.</text>
</comment>
<dbReference type="InterPro" id="IPR003593">
    <property type="entry name" value="AAA+_ATPase"/>
</dbReference>